<proteinExistence type="predicted"/>
<dbReference type="EMBL" id="WTXG01000017">
    <property type="protein sequence ID" value="KAI0300634.1"/>
    <property type="molecule type" value="Genomic_DNA"/>
</dbReference>
<comment type="caution">
    <text evidence="2">The sequence shown here is derived from an EMBL/GenBank/DDBJ whole genome shotgun (WGS) entry which is preliminary data.</text>
</comment>
<feature type="compositionally biased region" description="Polar residues" evidence="1">
    <location>
        <begin position="162"/>
        <end position="172"/>
    </location>
</feature>
<accession>A0AAD4M5U7</accession>
<organism evidence="2 3">
    <name type="scientific">Multifurca ochricompacta</name>
    <dbReference type="NCBI Taxonomy" id="376703"/>
    <lineage>
        <taxon>Eukaryota</taxon>
        <taxon>Fungi</taxon>
        <taxon>Dikarya</taxon>
        <taxon>Basidiomycota</taxon>
        <taxon>Agaricomycotina</taxon>
        <taxon>Agaricomycetes</taxon>
        <taxon>Russulales</taxon>
        <taxon>Russulaceae</taxon>
        <taxon>Multifurca</taxon>
    </lineage>
</organism>
<dbReference type="Proteomes" id="UP001203297">
    <property type="component" value="Unassembled WGS sequence"/>
</dbReference>
<name>A0AAD4M5U7_9AGAM</name>
<evidence type="ECO:0000256" key="1">
    <source>
        <dbReference type="SAM" id="MobiDB-lite"/>
    </source>
</evidence>
<evidence type="ECO:0000313" key="3">
    <source>
        <dbReference type="Proteomes" id="UP001203297"/>
    </source>
</evidence>
<sequence>MWVIVTLEVSLLIRMPLTRPKNKNSSRSPGISSATYFQSASTPKGFQPPSYYAAAAGITYTNEVDKSSEEQTRRANLTGGSVPDYGDSFVLAPMPTAQLPVSSSTSSTEPTLVSRMSFLNRKLSRSNGISSKSSSKRKSQLVDLPLVEAQLVPSLRDTIDRMTNSPSSQTHSPAVGLHASPQHNPHDALPFLSPKPIRTLPHHLLVNDHKRTDSAHTTNVYSEVSKCAESSRIPTPVATAKPKLN</sequence>
<protein>
    <submittedName>
        <fullName evidence="2">Uncharacterized protein</fullName>
    </submittedName>
</protein>
<reference evidence="2" key="1">
    <citation type="journal article" date="2022" name="New Phytol.">
        <title>Evolutionary transition to the ectomycorrhizal habit in the genomes of a hyperdiverse lineage of mushroom-forming fungi.</title>
        <authorList>
            <person name="Looney B."/>
            <person name="Miyauchi S."/>
            <person name="Morin E."/>
            <person name="Drula E."/>
            <person name="Courty P.E."/>
            <person name="Kohler A."/>
            <person name="Kuo A."/>
            <person name="LaButti K."/>
            <person name="Pangilinan J."/>
            <person name="Lipzen A."/>
            <person name="Riley R."/>
            <person name="Andreopoulos W."/>
            <person name="He G."/>
            <person name="Johnson J."/>
            <person name="Nolan M."/>
            <person name="Tritt A."/>
            <person name="Barry K.W."/>
            <person name="Grigoriev I.V."/>
            <person name="Nagy L.G."/>
            <person name="Hibbett D."/>
            <person name="Henrissat B."/>
            <person name="Matheny P.B."/>
            <person name="Labbe J."/>
            <person name="Martin F.M."/>
        </authorList>
    </citation>
    <scope>NUCLEOTIDE SEQUENCE</scope>
    <source>
        <strain evidence="2">BPL690</strain>
    </source>
</reference>
<gene>
    <name evidence="2" type="ORF">B0F90DRAFT_393896</name>
</gene>
<evidence type="ECO:0000313" key="2">
    <source>
        <dbReference type="EMBL" id="KAI0300634.1"/>
    </source>
</evidence>
<keyword evidence="3" id="KW-1185">Reference proteome</keyword>
<dbReference type="AlphaFoldDB" id="A0AAD4M5U7"/>
<feature type="region of interest" description="Disordered" evidence="1">
    <location>
        <begin position="162"/>
        <end position="190"/>
    </location>
</feature>